<feature type="region of interest" description="Disordered" evidence="1">
    <location>
        <begin position="117"/>
        <end position="138"/>
    </location>
</feature>
<accession>A0A849VKG7</accession>
<reference evidence="3 4" key="1">
    <citation type="submission" date="2020-05" db="EMBL/GenBank/DDBJ databases">
        <authorList>
            <person name="Kim M.K."/>
        </authorList>
    </citation>
    <scope>NUCLEOTIDE SEQUENCE [LARGE SCALE GENOMIC DNA]</scope>
    <source>
        <strain evidence="3 4">BT25</strain>
    </source>
</reference>
<feature type="signal peptide" evidence="2">
    <location>
        <begin position="1"/>
        <end position="20"/>
    </location>
</feature>
<proteinExistence type="predicted"/>
<evidence type="ECO:0000256" key="2">
    <source>
        <dbReference type="SAM" id="SignalP"/>
    </source>
</evidence>
<dbReference type="EMBL" id="JABUMX010000001">
    <property type="protein sequence ID" value="NTS30348.1"/>
    <property type="molecule type" value="Genomic_DNA"/>
</dbReference>
<keyword evidence="2" id="KW-0732">Signal</keyword>
<dbReference type="RefSeq" id="WP_113281771.1">
    <property type="nucleotide sequence ID" value="NZ_JABUMX010000001.1"/>
</dbReference>
<dbReference type="AlphaFoldDB" id="A0A849VKG7"/>
<name>A0A849VKG7_9HYPH</name>
<organism evidence="3 4">
    <name type="scientific">Phyllobacterium pellucidum</name>
    <dbReference type="NCBI Taxonomy" id="2740464"/>
    <lineage>
        <taxon>Bacteria</taxon>
        <taxon>Pseudomonadati</taxon>
        <taxon>Pseudomonadota</taxon>
        <taxon>Alphaproteobacteria</taxon>
        <taxon>Hyphomicrobiales</taxon>
        <taxon>Phyllobacteriaceae</taxon>
        <taxon>Phyllobacterium</taxon>
    </lineage>
</organism>
<sequence>MLRQTIAATAMIMLMAPAYAGGSIDVVSGSATPNSISYVGFDSFDATGNPICTPCEAQQAAEAARLKAYAERRERSRQYMARLQGREVPAAAETATAAAPVSDSPIAANAAELVPAGEPVPQRALADVADTPLRTGLQ</sequence>
<evidence type="ECO:0000313" key="3">
    <source>
        <dbReference type="EMBL" id="NTS30348.1"/>
    </source>
</evidence>
<comment type="caution">
    <text evidence="3">The sequence shown here is derived from an EMBL/GenBank/DDBJ whole genome shotgun (WGS) entry which is preliminary data.</text>
</comment>
<dbReference type="Proteomes" id="UP000550508">
    <property type="component" value="Unassembled WGS sequence"/>
</dbReference>
<protein>
    <submittedName>
        <fullName evidence="3">Uncharacterized protein</fullName>
    </submittedName>
</protein>
<keyword evidence="4" id="KW-1185">Reference proteome</keyword>
<gene>
    <name evidence="3" type="ORF">HQ945_03695</name>
</gene>
<feature type="chain" id="PRO_5032998148" evidence="2">
    <location>
        <begin position="21"/>
        <end position="138"/>
    </location>
</feature>
<evidence type="ECO:0000313" key="4">
    <source>
        <dbReference type="Proteomes" id="UP000550508"/>
    </source>
</evidence>
<evidence type="ECO:0000256" key="1">
    <source>
        <dbReference type="SAM" id="MobiDB-lite"/>
    </source>
</evidence>